<dbReference type="PANTHER" id="PTHR43566">
    <property type="entry name" value="CONSERVED PROTEIN"/>
    <property type="match status" value="1"/>
</dbReference>
<feature type="domain" description="DUF4143" evidence="2">
    <location>
        <begin position="202"/>
        <end position="362"/>
    </location>
</feature>
<dbReference type="Pfam" id="PF13173">
    <property type="entry name" value="AAA_14"/>
    <property type="match status" value="1"/>
</dbReference>
<keyword evidence="3" id="KW-0547">Nucleotide-binding</keyword>
<dbReference type="RefSeq" id="WP_236996455.1">
    <property type="nucleotide sequence ID" value="NZ_JAKKOR010000001.1"/>
</dbReference>
<keyword evidence="4" id="KW-1185">Reference proteome</keyword>
<dbReference type="InterPro" id="IPR027417">
    <property type="entry name" value="P-loop_NTPase"/>
</dbReference>
<comment type="caution">
    <text evidence="3">The sequence shown here is derived from an EMBL/GenBank/DDBJ whole genome shotgun (WGS) entry which is preliminary data.</text>
</comment>
<dbReference type="PANTHER" id="PTHR43566:SF2">
    <property type="entry name" value="DUF4143 DOMAIN-CONTAINING PROTEIN"/>
    <property type="match status" value="1"/>
</dbReference>
<evidence type="ECO:0000313" key="4">
    <source>
        <dbReference type="Proteomes" id="UP001200110"/>
    </source>
</evidence>
<keyword evidence="3" id="KW-0067">ATP-binding</keyword>
<dbReference type="GO" id="GO:0005524">
    <property type="term" value="F:ATP binding"/>
    <property type="evidence" value="ECO:0007669"/>
    <property type="project" value="UniProtKB-KW"/>
</dbReference>
<dbReference type="InterPro" id="IPR025420">
    <property type="entry name" value="DUF4143"/>
</dbReference>
<evidence type="ECO:0000259" key="2">
    <source>
        <dbReference type="Pfam" id="PF13635"/>
    </source>
</evidence>
<dbReference type="Proteomes" id="UP001200110">
    <property type="component" value="Unassembled WGS sequence"/>
</dbReference>
<evidence type="ECO:0000259" key="1">
    <source>
        <dbReference type="Pfam" id="PF13173"/>
    </source>
</evidence>
<dbReference type="EMBL" id="JAKKOR010000001">
    <property type="protein sequence ID" value="MCF8587237.1"/>
    <property type="molecule type" value="Genomic_DNA"/>
</dbReference>
<feature type="domain" description="AAA" evidence="1">
    <location>
        <begin position="21"/>
        <end position="138"/>
    </location>
</feature>
<gene>
    <name evidence="3" type="ORF">L5G33_02000</name>
</gene>
<evidence type="ECO:0000313" key="3">
    <source>
        <dbReference type="EMBL" id="MCF8587237.1"/>
    </source>
</evidence>
<proteinExistence type="predicted"/>
<protein>
    <submittedName>
        <fullName evidence="3">ATP-binding protein</fullName>
    </submittedName>
</protein>
<dbReference type="Pfam" id="PF13635">
    <property type="entry name" value="DUF4143"/>
    <property type="match status" value="1"/>
</dbReference>
<dbReference type="SUPFAM" id="SSF52540">
    <property type="entry name" value="P-loop containing nucleoside triphosphate hydrolases"/>
    <property type="match status" value="1"/>
</dbReference>
<name>A0ABS9INW2_9ACTN</name>
<accession>A0ABS9INW2</accession>
<reference evidence="3 4" key="1">
    <citation type="submission" date="2022-01" db="EMBL/GenBank/DDBJ databases">
        <authorList>
            <person name="Huang Y."/>
        </authorList>
    </citation>
    <scope>NUCLEOTIDE SEQUENCE [LARGE SCALE GENOMIC DNA]</scope>
    <source>
        <strain evidence="3 4">HY366</strain>
    </source>
</reference>
<sequence>MSALLNRHVEPIVGDFVRHFPAIVIEGARQVGKSTLAARVAQSDALTMNLDYEQVRAAAEADPAGFLAQAGNRQMVIDEIQRMPSLTLAIKAAIDADRRPGKFILTGSSSPLRVKGLADSLAGRAVRLNLYGLSQGEMAGRSDDFACAVRGHACLASDFSTSVGRDDYVSRLGTGAYPEMRTIPQRMRGPWIDGYVQGVVGRDMRELNRLLDPDRVMSMLRVLAGRPSAELVKAKLADETSIPARTVTSYVDLLHDVGFAASIPSWTPNLAKREVGRPKTFVVDSAMAMRLARVTADQLSRLEYGEAFGGFLESFVATELLRQRTWSDRSFDLFHYRDRDGTEVDLILEFDDGSVVGVEVKAAASYNARQFRGLEKLRDELGDRFVAGIVLGTAQTGYRYSPKLYGLPIASLWEFTP</sequence>
<dbReference type="InterPro" id="IPR041682">
    <property type="entry name" value="AAA_14"/>
</dbReference>
<organism evidence="3 4">
    <name type="scientific">Gordonia liuliyuniae</name>
    <dbReference type="NCBI Taxonomy" id="2911517"/>
    <lineage>
        <taxon>Bacteria</taxon>
        <taxon>Bacillati</taxon>
        <taxon>Actinomycetota</taxon>
        <taxon>Actinomycetes</taxon>
        <taxon>Mycobacteriales</taxon>
        <taxon>Gordoniaceae</taxon>
        <taxon>Gordonia</taxon>
    </lineage>
</organism>